<reference evidence="7 8" key="1">
    <citation type="submission" date="2018-10" db="EMBL/GenBank/DDBJ databases">
        <title>Complete genome sequence of Brevundimonas naejangsanensis BRV3.</title>
        <authorList>
            <person name="Berrios L."/>
            <person name="Ely B."/>
        </authorList>
    </citation>
    <scope>NUCLEOTIDE SEQUENCE [LARGE SCALE GENOMIC DNA]</scope>
    <source>
        <strain evidence="7 8">BRV3</strain>
    </source>
</reference>
<keyword evidence="3" id="KW-0472">Membrane</keyword>
<comment type="similarity">
    <text evidence="1">Belongs to the BA14k family.</text>
</comment>
<dbReference type="GO" id="GO:0030246">
    <property type="term" value="F:carbohydrate binding"/>
    <property type="evidence" value="ECO:0007669"/>
    <property type="project" value="UniProtKB-KW"/>
</dbReference>
<evidence type="ECO:0000313" key="8">
    <source>
        <dbReference type="Proteomes" id="UP000276984"/>
    </source>
</evidence>
<dbReference type="Pfam" id="PF07886">
    <property type="entry name" value="BA14K"/>
    <property type="match status" value="1"/>
</dbReference>
<dbReference type="OrthoDB" id="7211175at2"/>
<organism evidence="7 8">
    <name type="scientific">Brevundimonas naejangsanensis</name>
    <dbReference type="NCBI Taxonomy" id="588932"/>
    <lineage>
        <taxon>Bacteria</taxon>
        <taxon>Pseudomonadati</taxon>
        <taxon>Pseudomonadota</taxon>
        <taxon>Alphaproteobacteria</taxon>
        <taxon>Caulobacterales</taxon>
        <taxon>Caulobacteraceae</taxon>
        <taxon>Brevundimonas</taxon>
    </lineage>
</organism>
<evidence type="ECO:0000256" key="1">
    <source>
        <dbReference type="ARBA" id="ARBA00010270"/>
    </source>
</evidence>
<feature type="compositionally biased region" description="Pro residues" evidence="6">
    <location>
        <begin position="12"/>
        <end position="25"/>
    </location>
</feature>
<accession>A0A494RQE4</accession>
<protein>
    <recommendedName>
        <fullName evidence="2">Lectin-like protein BA14k</fullName>
    </recommendedName>
</protein>
<comment type="function">
    <text evidence="5">Has immunoglobulin-binding and hemagglutination properties, and can bind to mannose. Essential for virulence. May be involved in LPS biosynthesis or polysaccharide transport.</text>
</comment>
<evidence type="ECO:0000256" key="6">
    <source>
        <dbReference type="SAM" id="MobiDB-lite"/>
    </source>
</evidence>
<evidence type="ECO:0000256" key="5">
    <source>
        <dbReference type="ARBA" id="ARBA00025321"/>
    </source>
</evidence>
<evidence type="ECO:0000256" key="2">
    <source>
        <dbReference type="ARBA" id="ARBA00020552"/>
    </source>
</evidence>
<evidence type="ECO:0000256" key="4">
    <source>
        <dbReference type="ARBA" id="ARBA00022734"/>
    </source>
</evidence>
<evidence type="ECO:0000256" key="3">
    <source>
        <dbReference type="ARBA" id="ARBA00022475"/>
    </source>
</evidence>
<dbReference type="Proteomes" id="UP000276984">
    <property type="component" value="Chromosome"/>
</dbReference>
<dbReference type="EMBL" id="CP032707">
    <property type="protein sequence ID" value="AYG96312.1"/>
    <property type="molecule type" value="Genomic_DNA"/>
</dbReference>
<keyword evidence="3" id="KW-1003">Cell membrane</keyword>
<sequence length="111" mass="12713">MQPGQAMTPQTRPAPAPSTPRPPAARPQTMPGHMESGPRPYQAEAGMMHGEMNYGRWDTGWGPRPPAPPHHFTRHEDWHRHVHACQQRYKSYNPRTDMFMARPGHARRCTL</sequence>
<evidence type="ECO:0000313" key="7">
    <source>
        <dbReference type="EMBL" id="AYG96312.1"/>
    </source>
</evidence>
<dbReference type="InterPro" id="IPR012413">
    <property type="entry name" value="BA14K"/>
</dbReference>
<keyword evidence="4" id="KW-0430">Lectin</keyword>
<keyword evidence="8" id="KW-1185">Reference proteome</keyword>
<proteinExistence type="inferred from homology"/>
<name>A0A494RQE4_9CAUL</name>
<gene>
    <name evidence="7" type="ORF">D8I30_06555</name>
</gene>
<dbReference type="AlphaFoldDB" id="A0A494RQE4"/>
<feature type="region of interest" description="Disordered" evidence="6">
    <location>
        <begin position="1"/>
        <end position="43"/>
    </location>
</feature>